<dbReference type="SUPFAM" id="SSF161111">
    <property type="entry name" value="Cation efflux protein transmembrane domain-like"/>
    <property type="match status" value="1"/>
</dbReference>
<evidence type="ECO:0000256" key="7">
    <source>
        <dbReference type="ARBA" id="ARBA00023136"/>
    </source>
</evidence>
<organism evidence="9 10">
    <name type="scientific">Fraxinus pennsylvanica</name>
    <dbReference type="NCBI Taxonomy" id="56036"/>
    <lineage>
        <taxon>Eukaryota</taxon>
        <taxon>Viridiplantae</taxon>
        <taxon>Streptophyta</taxon>
        <taxon>Embryophyta</taxon>
        <taxon>Tracheophyta</taxon>
        <taxon>Spermatophyta</taxon>
        <taxon>Magnoliopsida</taxon>
        <taxon>eudicotyledons</taxon>
        <taxon>Gunneridae</taxon>
        <taxon>Pentapetalae</taxon>
        <taxon>asterids</taxon>
        <taxon>lamiids</taxon>
        <taxon>Lamiales</taxon>
        <taxon>Oleaceae</taxon>
        <taxon>Oleeae</taxon>
        <taxon>Fraxinus</taxon>
    </lineage>
</organism>
<gene>
    <name evidence="9" type="ORF">FPE_LOCUS6052</name>
</gene>
<evidence type="ECO:0000256" key="3">
    <source>
        <dbReference type="ARBA" id="ARBA00022448"/>
    </source>
</evidence>
<evidence type="ECO:0000256" key="4">
    <source>
        <dbReference type="ARBA" id="ARBA00022692"/>
    </source>
</evidence>
<accession>A0AAD2DL39</accession>
<sequence length="101" mass="11200">MGSVGVLISILLIKYKRWLVTNPTCSIFISALIVSSVIPLLTNSAEILLQRVPKAHEQDLKEALYDVMKLNGVCGILNLYVWSFTNTDVVGTVPSPRLERD</sequence>
<dbReference type="GO" id="GO:0005385">
    <property type="term" value="F:zinc ion transmembrane transporter activity"/>
    <property type="evidence" value="ECO:0007669"/>
    <property type="project" value="InterPro"/>
</dbReference>
<comment type="subcellular location">
    <subcellularLocation>
        <location evidence="1">Membrane</location>
        <topology evidence="1">Multi-pass membrane protein</topology>
    </subcellularLocation>
</comment>
<proteinExistence type="inferred from homology"/>
<evidence type="ECO:0000256" key="6">
    <source>
        <dbReference type="ARBA" id="ARBA00023065"/>
    </source>
</evidence>
<evidence type="ECO:0000256" key="5">
    <source>
        <dbReference type="ARBA" id="ARBA00022989"/>
    </source>
</evidence>
<evidence type="ECO:0000313" key="9">
    <source>
        <dbReference type="EMBL" id="CAI9758622.1"/>
    </source>
</evidence>
<dbReference type="GO" id="GO:0006882">
    <property type="term" value="P:intracellular zinc ion homeostasis"/>
    <property type="evidence" value="ECO:0007669"/>
    <property type="project" value="InterPro"/>
</dbReference>
<keyword evidence="3" id="KW-0813">Transport</keyword>
<dbReference type="InterPro" id="IPR045316">
    <property type="entry name" value="Msc2-like"/>
</dbReference>
<reference evidence="9" key="1">
    <citation type="submission" date="2023-05" db="EMBL/GenBank/DDBJ databases">
        <authorList>
            <person name="Huff M."/>
        </authorList>
    </citation>
    <scope>NUCLEOTIDE SEQUENCE</scope>
</reference>
<dbReference type="GO" id="GO:0016020">
    <property type="term" value="C:membrane"/>
    <property type="evidence" value="ECO:0007669"/>
    <property type="project" value="UniProtKB-SubCell"/>
</dbReference>
<dbReference type="InterPro" id="IPR027469">
    <property type="entry name" value="Cation_efflux_TMD_sf"/>
</dbReference>
<keyword evidence="7 8" id="KW-0472">Membrane</keyword>
<keyword evidence="5 8" id="KW-1133">Transmembrane helix</keyword>
<feature type="transmembrane region" description="Helical" evidence="8">
    <location>
        <begin position="20"/>
        <end position="41"/>
    </location>
</feature>
<comment type="similarity">
    <text evidence="2">Belongs to the cation diffusion facilitator (CDF) transporter (TC 2.A.4) family. SLC30A subfamily.</text>
</comment>
<keyword evidence="4 8" id="KW-0812">Transmembrane</keyword>
<dbReference type="GO" id="GO:0005794">
    <property type="term" value="C:Golgi apparatus"/>
    <property type="evidence" value="ECO:0007669"/>
    <property type="project" value="TreeGrafter"/>
</dbReference>
<dbReference type="Gene3D" id="1.20.1510.10">
    <property type="entry name" value="Cation efflux protein transmembrane domain"/>
    <property type="match status" value="1"/>
</dbReference>
<name>A0AAD2DL39_9LAMI</name>
<dbReference type="PANTHER" id="PTHR45755:SF4">
    <property type="entry name" value="ZINC TRANSPORTER 7"/>
    <property type="match status" value="1"/>
</dbReference>
<dbReference type="EMBL" id="OU503038">
    <property type="protein sequence ID" value="CAI9758622.1"/>
    <property type="molecule type" value="Genomic_DNA"/>
</dbReference>
<protein>
    <submittedName>
        <fullName evidence="9">Uncharacterized protein</fullName>
    </submittedName>
</protein>
<evidence type="ECO:0000256" key="1">
    <source>
        <dbReference type="ARBA" id="ARBA00004141"/>
    </source>
</evidence>
<evidence type="ECO:0000313" key="10">
    <source>
        <dbReference type="Proteomes" id="UP000834106"/>
    </source>
</evidence>
<dbReference type="Proteomes" id="UP000834106">
    <property type="component" value="Chromosome 3"/>
</dbReference>
<dbReference type="AlphaFoldDB" id="A0AAD2DL39"/>
<evidence type="ECO:0000256" key="8">
    <source>
        <dbReference type="SAM" id="Phobius"/>
    </source>
</evidence>
<evidence type="ECO:0000256" key="2">
    <source>
        <dbReference type="ARBA" id="ARBA00008873"/>
    </source>
</evidence>
<dbReference type="PANTHER" id="PTHR45755">
    <property type="match status" value="1"/>
</dbReference>
<keyword evidence="6" id="KW-0406">Ion transport</keyword>
<keyword evidence="10" id="KW-1185">Reference proteome</keyword>